<evidence type="ECO:0000313" key="9">
    <source>
        <dbReference type="Proteomes" id="UP000317176"/>
    </source>
</evidence>
<dbReference type="AlphaFoldDB" id="A0A562KU09"/>
<evidence type="ECO:0000313" key="8">
    <source>
        <dbReference type="EMBL" id="TWH98847.1"/>
    </source>
</evidence>
<dbReference type="GO" id="GO:0016020">
    <property type="term" value="C:membrane"/>
    <property type="evidence" value="ECO:0007669"/>
    <property type="project" value="InterPro"/>
</dbReference>
<dbReference type="PANTHER" id="PTHR13847">
    <property type="entry name" value="SARCOSINE DEHYDROGENASE-RELATED"/>
    <property type="match status" value="1"/>
</dbReference>
<keyword evidence="9" id="KW-1185">Reference proteome</keyword>
<keyword evidence="4" id="KW-0408">Iron</keyword>
<dbReference type="InterPro" id="IPR017941">
    <property type="entry name" value="Rieske_2Fe-2S"/>
</dbReference>
<keyword evidence="5" id="KW-0411">Iron-sulfur</keyword>
<dbReference type="Pfam" id="PF01266">
    <property type="entry name" value="DAO"/>
    <property type="match status" value="1"/>
</dbReference>
<keyword evidence="1" id="KW-0001">2Fe-2S</keyword>
<evidence type="ECO:0000256" key="2">
    <source>
        <dbReference type="ARBA" id="ARBA00022723"/>
    </source>
</evidence>
<dbReference type="Proteomes" id="UP000317176">
    <property type="component" value="Unassembled WGS sequence"/>
</dbReference>
<evidence type="ECO:0000256" key="5">
    <source>
        <dbReference type="ARBA" id="ARBA00023014"/>
    </source>
</evidence>
<dbReference type="Pfam" id="PF00355">
    <property type="entry name" value="Rieske"/>
    <property type="match status" value="1"/>
</dbReference>
<dbReference type="EMBL" id="VLKL01000020">
    <property type="protein sequence ID" value="TWH98847.1"/>
    <property type="molecule type" value="Genomic_DNA"/>
</dbReference>
<dbReference type="Gene3D" id="2.102.10.10">
    <property type="entry name" value="Rieske [2Fe-2S] iron-sulphur domain"/>
    <property type="match status" value="1"/>
</dbReference>
<proteinExistence type="predicted"/>
<organism evidence="8 9">
    <name type="scientific">Bradyrhizobium daqingense</name>
    <dbReference type="NCBI Taxonomy" id="993502"/>
    <lineage>
        <taxon>Bacteria</taxon>
        <taxon>Pseudomonadati</taxon>
        <taxon>Pseudomonadota</taxon>
        <taxon>Alphaproteobacteria</taxon>
        <taxon>Hyphomicrobiales</taxon>
        <taxon>Nitrobacteraceae</taxon>
        <taxon>Bradyrhizobium</taxon>
    </lineage>
</organism>
<comment type="caution">
    <text evidence="8">The sequence shown here is derived from an EMBL/GenBank/DDBJ whole genome shotgun (WGS) entry which is preliminary data.</text>
</comment>
<dbReference type="RefSeq" id="WP_167520707.1">
    <property type="nucleotide sequence ID" value="NZ_CP088014.1"/>
</dbReference>
<dbReference type="InterPro" id="IPR038010">
    <property type="entry name" value="YhfW_C"/>
</dbReference>
<dbReference type="InterPro" id="IPR005805">
    <property type="entry name" value="Rieske_Fe-S_prot_C"/>
</dbReference>
<name>A0A562KU09_9BRAD</name>
<dbReference type="InterPro" id="IPR036922">
    <property type="entry name" value="Rieske_2Fe-2S_sf"/>
</dbReference>
<dbReference type="InterPro" id="IPR006076">
    <property type="entry name" value="FAD-dep_OxRdtase"/>
</dbReference>
<dbReference type="PANTHER" id="PTHR13847:SF281">
    <property type="entry name" value="FAD DEPENDENT OXIDOREDUCTASE DOMAIN-CONTAINING PROTEIN"/>
    <property type="match status" value="1"/>
</dbReference>
<reference evidence="8 9" key="1">
    <citation type="journal article" date="2015" name="Stand. Genomic Sci.">
        <title>Genomic Encyclopedia of Bacterial and Archaeal Type Strains, Phase III: the genomes of soil and plant-associated and newly described type strains.</title>
        <authorList>
            <person name="Whitman W.B."/>
            <person name="Woyke T."/>
            <person name="Klenk H.P."/>
            <person name="Zhou Y."/>
            <person name="Lilburn T.G."/>
            <person name="Beck B.J."/>
            <person name="De Vos P."/>
            <person name="Vandamme P."/>
            <person name="Eisen J.A."/>
            <person name="Garrity G."/>
            <person name="Hugenholtz P."/>
            <person name="Kyrpides N.C."/>
        </authorList>
    </citation>
    <scope>NUCLEOTIDE SEQUENCE [LARGE SCALE GENOMIC DNA]</scope>
    <source>
        <strain evidence="8 9">CGMCC 1.10947</strain>
    </source>
</reference>
<dbReference type="FunFam" id="2.102.10.10:FF:000014">
    <property type="entry name" value="Oxidoreductase, FAD dependent"/>
    <property type="match status" value="1"/>
</dbReference>
<protein>
    <recommendedName>
        <fullName evidence="7">Rieske domain-containing protein</fullName>
    </recommendedName>
</protein>
<evidence type="ECO:0000259" key="7">
    <source>
        <dbReference type="PROSITE" id="PS51296"/>
    </source>
</evidence>
<keyword evidence="2" id="KW-0479">Metal-binding</keyword>
<evidence type="ECO:0000256" key="6">
    <source>
        <dbReference type="ARBA" id="ARBA00023157"/>
    </source>
</evidence>
<dbReference type="GO" id="GO:0016491">
    <property type="term" value="F:oxidoreductase activity"/>
    <property type="evidence" value="ECO:0007669"/>
    <property type="project" value="UniProtKB-KW"/>
</dbReference>
<dbReference type="Gene3D" id="3.50.50.60">
    <property type="entry name" value="FAD/NAD(P)-binding domain"/>
    <property type="match status" value="1"/>
</dbReference>
<accession>A0A562KU09</accession>
<dbReference type="SUPFAM" id="SSF50022">
    <property type="entry name" value="ISP domain"/>
    <property type="match status" value="1"/>
</dbReference>
<keyword evidence="6" id="KW-1015">Disulfide bond</keyword>
<dbReference type="PRINTS" id="PR00162">
    <property type="entry name" value="RIESKE"/>
</dbReference>
<dbReference type="CDD" id="cd03477">
    <property type="entry name" value="Rieske_YhfW_C"/>
    <property type="match status" value="1"/>
</dbReference>
<dbReference type="SUPFAM" id="SSF51905">
    <property type="entry name" value="FAD/NAD(P)-binding domain"/>
    <property type="match status" value="1"/>
</dbReference>
<feature type="domain" description="Rieske" evidence="7">
    <location>
        <begin position="421"/>
        <end position="501"/>
    </location>
</feature>
<sequence>MNVRDEYTRSLWMEVPVAEAPALSQTGVDVAVIGSGIAGLSVAYELASRGRSVAVLDRGRIGSGMTARTTAHLATALDDGYDELVRVRGPDCARHYYQSVEAAIDRAEAIQRAEDIRCDFRRVDGYWLLARETSASELDQELDCCRRLGIPVENCVERTAFHSGGLVRSLRFARQARLHPTKYLAGLAGALQRRGAQLYADTCVASIRQERGDMVVTTASGREVHAADVVVATNSPVHVQVAIHTKQAPYRTYALAAKIPAGAIEDALYWDTLDPYHYVRLQPFSADEDFVIIGGEDHKSGEADDGSLRLALLERWARERLPALREITHRWSGQVLEPADFVGFIGRSPGEEHVFVVSGDSGQGITNGLVAGMLIADLIMTGASPWEEVYAPARKIQKNIGTFISENITPLKNLAEYLTASEIASVERLRPGEGRLVRSGLKKIAACRDRNGHLHLHSASCTHLGCVVHWNALEQCWDCPCHGSQFAPDGTALNGPAVSPLGEVDKPANLEAAE</sequence>
<dbReference type="Gene3D" id="3.30.9.10">
    <property type="entry name" value="D-Amino Acid Oxidase, subunit A, domain 2"/>
    <property type="match status" value="1"/>
</dbReference>
<dbReference type="GO" id="GO:0046872">
    <property type="term" value="F:metal ion binding"/>
    <property type="evidence" value="ECO:0007669"/>
    <property type="project" value="UniProtKB-KW"/>
</dbReference>
<dbReference type="InterPro" id="IPR036188">
    <property type="entry name" value="FAD/NAD-bd_sf"/>
</dbReference>
<keyword evidence="3" id="KW-0560">Oxidoreductase</keyword>
<evidence type="ECO:0000256" key="4">
    <source>
        <dbReference type="ARBA" id="ARBA00023004"/>
    </source>
</evidence>
<dbReference type="GO" id="GO:0051537">
    <property type="term" value="F:2 iron, 2 sulfur cluster binding"/>
    <property type="evidence" value="ECO:0007669"/>
    <property type="project" value="UniProtKB-KW"/>
</dbReference>
<evidence type="ECO:0000256" key="3">
    <source>
        <dbReference type="ARBA" id="ARBA00023002"/>
    </source>
</evidence>
<gene>
    <name evidence="8" type="ORF">IQ17_05704</name>
</gene>
<dbReference type="PROSITE" id="PS51296">
    <property type="entry name" value="RIESKE"/>
    <property type="match status" value="1"/>
</dbReference>
<evidence type="ECO:0000256" key="1">
    <source>
        <dbReference type="ARBA" id="ARBA00022714"/>
    </source>
</evidence>
<dbReference type="GO" id="GO:0005737">
    <property type="term" value="C:cytoplasm"/>
    <property type="evidence" value="ECO:0007669"/>
    <property type="project" value="TreeGrafter"/>
</dbReference>